<dbReference type="Pfam" id="PF13968">
    <property type="entry name" value="DUF4220"/>
    <property type="match status" value="1"/>
</dbReference>
<evidence type="ECO:0008006" key="7">
    <source>
        <dbReference type="Google" id="ProtNLM"/>
    </source>
</evidence>
<dbReference type="InterPro" id="IPR025315">
    <property type="entry name" value="DUF4220"/>
</dbReference>
<dbReference type="Pfam" id="PF13456">
    <property type="entry name" value="RVT_3"/>
    <property type="match status" value="1"/>
</dbReference>
<sequence length="708" mass="81559">MSRNILSFFTWVAYLSADWFATTSLGNLANNQVNGKNSSLQVLWAPFLLLHLGGPDTITAYALEDNSLWLRHLVGLAIQVGAALNIYIRSWSRTPLTFIAIPVFLSGIIKYSERTWVLRSASPVTFEDSLLSSPAPEPLDLQHIPPNSDLELVHQGYSSFHMVKRLYADLSLRFAEGQRSYALIVNKADKHNYAFKLVEVQLSFLFDVLYTKASLIYSIPGLILRLTSFLAISCALVAFLIFVDTASFSRVDINITFALFIGAIVLEICAFISLICSDWTKRWLTKNKSWLMYLENWASCLRCQKRWSGCLAQHNLLSFCMSKRVSTCIRYNFLFRMYCGLELYWQRTWKKVNDDLRELIFQQLLDKHKAYNDKGFDDKFLTELLSHRGEYVLKDVRYNCFDEIGWSIEMEFDHSLLVWHVATDIHYSSTPANDNNKEREVSKMLSDYMLYVLLMRPFLLPKWIDRITYIRDTIQDAARILHRRQFPVKVGVDASTVLIQMYRQSHHPIEQRRKERSSKSVLLDGCHLASQFQNLGCPWGMISQVWIEMLAYAATQCEWNSHAQQLRRGGELLTHVCLVMANLGLNKQFEIGRRGPPIGIQNGGCWGWAKSKIIDPQVICETDSLEAYLISQSSNMVMNQDIRDLQSKVIDILHWDWTAQIQLIQREANSVADSMAKKTATLQHDYVEWIVPHPSLVPLIRMDCYVPP</sequence>
<feature type="transmembrane region" description="Helical" evidence="1">
    <location>
        <begin position="255"/>
        <end position="276"/>
    </location>
</feature>
<evidence type="ECO:0000259" key="4">
    <source>
        <dbReference type="Pfam" id="PF13968"/>
    </source>
</evidence>
<dbReference type="EMBL" id="JASCZI010151303">
    <property type="protein sequence ID" value="MED6171855.1"/>
    <property type="molecule type" value="Genomic_DNA"/>
</dbReference>
<protein>
    <recommendedName>
        <fullName evidence="7">DUF4220 domain-containing protein</fullName>
    </recommendedName>
</protein>
<keyword evidence="1" id="KW-0472">Membrane</keyword>
<keyword evidence="1" id="KW-1133">Transmembrane helix</keyword>
<evidence type="ECO:0000256" key="1">
    <source>
        <dbReference type="SAM" id="Phobius"/>
    </source>
</evidence>
<comment type="caution">
    <text evidence="5">The sequence shown here is derived from an EMBL/GenBank/DDBJ whole genome shotgun (WGS) entry which is preliminary data.</text>
</comment>
<dbReference type="Pfam" id="PF04578">
    <property type="entry name" value="DUF594"/>
    <property type="match status" value="1"/>
</dbReference>
<gene>
    <name evidence="5" type="ORF">PIB30_044717</name>
</gene>
<feature type="domain" description="RNase H type-1" evidence="3">
    <location>
        <begin position="617"/>
        <end position="678"/>
    </location>
</feature>
<feature type="signal peptide" evidence="2">
    <location>
        <begin position="1"/>
        <end position="17"/>
    </location>
</feature>
<keyword evidence="6" id="KW-1185">Reference proteome</keyword>
<feature type="transmembrane region" description="Helical" evidence="1">
    <location>
        <begin position="222"/>
        <end position="243"/>
    </location>
</feature>
<evidence type="ECO:0000259" key="3">
    <source>
        <dbReference type="Pfam" id="PF13456"/>
    </source>
</evidence>
<feature type="chain" id="PRO_5045530217" description="DUF4220 domain-containing protein" evidence="2">
    <location>
        <begin position="18"/>
        <end position="708"/>
    </location>
</feature>
<keyword evidence="2" id="KW-0732">Signal</keyword>
<feature type="domain" description="DUF4220" evidence="4">
    <location>
        <begin position="11"/>
        <end position="319"/>
    </location>
</feature>
<reference evidence="5 6" key="1">
    <citation type="journal article" date="2023" name="Plants (Basel)">
        <title>Bridging the Gap: Combining Genomics and Transcriptomics Approaches to Understand Stylosanthes scabra, an Orphan Legume from the Brazilian Caatinga.</title>
        <authorList>
            <person name="Ferreira-Neto J.R.C."/>
            <person name="da Silva M.D."/>
            <person name="Binneck E."/>
            <person name="de Melo N.F."/>
            <person name="da Silva R.H."/>
            <person name="de Melo A.L.T.M."/>
            <person name="Pandolfi V."/>
            <person name="Bustamante F.O."/>
            <person name="Brasileiro-Vidal A.C."/>
            <person name="Benko-Iseppon A.M."/>
        </authorList>
    </citation>
    <scope>NUCLEOTIDE SEQUENCE [LARGE SCALE GENOMIC DNA]</scope>
    <source>
        <tissue evidence="5">Leaves</tissue>
    </source>
</reference>
<name>A0ABU6VDU3_9FABA</name>
<dbReference type="PANTHER" id="PTHR31325">
    <property type="entry name" value="OS01G0798800 PROTEIN-RELATED"/>
    <property type="match status" value="1"/>
</dbReference>
<evidence type="ECO:0000313" key="6">
    <source>
        <dbReference type="Proteomes" id="UP001341840"/>
    </source>
</evidence>
<organism evidence="5 6">
    <name type="scientific">Stylosanthes scabra</name>
    <dbReference type="NCBI Taxonomy" id="79078"/>
    <lineage>
        <taxon>Eukaryota</taxon>
        <taxon>Viridiplantae</taxon>
        <taxon>Streptophyta</taxon>
        <taxon>Embryophyta</taxon>
        <taxon>Tracheophyta</taxon>
        <taxon>Spermatophyta</taxon>
        <taxon>Magnoliopsida</taxon>
        <taxon>eudicotyledons</taxon>
        <taxon>Gunneridae</taxon>
        <taxon>Pentapetalae</taxon>
        <taxon>rosids</taxon>
        <taxon>fabids</taxon>
        <taxon>Fabales</taxon>
        <taxon>Fabaceae</taxon>
        <taxon>Papilionoideae</taxon>
        <taxon>50 kb inversion clade</taxon>
        <taxon>dalbergioids sensu lato</taxon>
        <taxon>Dalbergieae</taxon>
        <taxon>Pterocarpus clade</taxon>
        <taxon>Stylosanthes</taxon>
    </lineage>
</organism>
<accession>A0ABU6VDU3</accession>
<evidence type="ECO:0000256" key="2">
    <source>
        <dbReference type="SAM" id="SignalP"/>
    </source>
</evidence>
<dbReference type="Proteomes" id="UP001341840">
    <property type="component" value="Unassembled WGS sequence"/>
</dbReference>
<proteinExistence type="predicted"/>
<dbReference type="InterPro" id="IPR002156">
    <property type="entry name" value="RNaseH_domain"/>
</dbReference>
<dbReference type="InterPro" id="IPR007658">
    <property type="entry name" value="DUF594"/>
</dbReference>
<evidence type="ECO:0000313" key="5">
    <source>
        <dbReference type="EMBL" id="MED6171855.1"/>
    </source>
</evidence>
<keyword evidence="1" id="KW-0812">Transmembrane</keyword>